<organism evidence="1 2">
    <name type="scientific">Plakobranchus ocellatus</name>
    <dbReference type="NCBI Taxonomy" id="259542"/>
    <lineage>
        <taxon>Eukaryota</taxon>
        <taxon>Metazoa</taxon>
        <taxon>Spiralia</taxon>
        <taxon>Lophotrochozoa</taxon>
        <taxon>Mollusca</taxon>
        <taxon>Gastropoda</taxon>
        <taxon>Heterobranchia</taxon>
        <taxon>Euthyneura</taxon>
        <taxon>Panpulmonata</taxon>
        <taxon>Sacoglossa</taxon>
        <taxon>Placobranchoidea</taxon>
        <taxon>Plakobranchidae</taxon>
        <taxon>Plakobranchus</taxon>
    </lineage>
</organism>
<evidence type="ECO:0000313" key="1">
    <source>
        <dbReference type="EMBL" id="GFN74700.1"/>
    </source>
</evidence>
<name>A0AAV3XV80_9GAST</name>
<accession>A0AAV3XV80</accession>
<comment type="caution">
    <text evidence="1">The sequence shown here is derived from an EMBL/GenBank/DDBJ whole genome shotgun (WGS) entry which is preliminary data.</text>
</comment>
<sequence>MTFLVERAAFDVRLGVCLQAGSFTFVVMALQQELISGFWSSSCQAPIVVMILLGFQGSSRRVKRFSPTLRTRATSSVLALGDPENVRTSNAQTSLSARMAPCRKKWRASAVFSVQELWSRGLAKSETSICVNIASANSKE</sequence>
<evidence type="ECO:0000313" key="2">
    <source>
        <dbReference type="Proteomes" id="UP000735302"/>
    </source>
</evidence>
<dbReference type="Proteomes" id="UP000735302">
    <property type="component" value="Unassembled WGS sequence"/>
</dbReference>
<protein>
    <submittedName>
        <fullName evidence="1">Uncharacterized protein</fullName>
    </submittedName>
</protein>
<proteinExistence type="predicted"/>
<keyword evidence="2" id="KW-1185">Reference proteome</keyword>
<dbReference type="AlphaFoldDB" id="A0AAV3XV80"/>
<gene>
    <name evidence="1" type="ORF">PoB_000120600</name>
</gene>
<reference evidence="1 2" key="1">
    <citation type="journal article" date="2021" name="Elife">
        <title>Chloroplast acquisition without the gene transfer in kleptoplastic sea slugs, Plakobranchus ocellatus.</title>
        <authorList>
            <person name="Maeda T."/>
            <person name="Takahashi S."/>
            <person name="Yoshida T."/>
            <person name="Shimamura S."/>
            <person name="Takaki Y."/>
            <person name="Nagai Y."/>
            <person name="Toyoda A."/>
            <person name="Suzuki Y."/>
            <person name="Arimoto A."/>
            <person name="Ishii H."/>
            <person name="Satoh N."/>
            <person name="Nishiyama T."/>
            <person name="Hasebe M."/>
            <person name="Maruyama T."/>
            <person name="Minagawa J."/>
            <person name="Obokata J."/>
            <person name="Shigenobu S."/>
        </authorList>
    </citation>
    <scope>NUCLEOTIDE SEQUENCE [LARGE SCALE GENOMIC DNA]</scope>
</reference>
<dbReference type="EMBL" id="BLXT01000154">
    <property type="protein sequence ID" value="GFN74700.1"/>
    <property type="molecule type" value="Genomic_DNA"/>
</dbReference>